<dbReference type="GO" id="GO:0017038">
    <property type="term" value="P:protein import"/>
    <property type="evidence" value="ECO:0007669"/>
    <property type="project" value="InterPro"/>
</dbReference>
<dbReference type="PANTHER" id="PTHR30612:SF0">
    <property type="entry name" value="CHLOROPLAST PROTEIN-TRANSPORTING ATPASE"/>
    <property type="match status" value="1"/>
</dbReference>
<dbReference type="PANTHER" id="PTHR30612">
    <property type="entry name" value="SECA INNER MEMBRANE COMPONENT OF SEC PROTEIN SECRETION SYSTEM"/>
    <property type="match status" value="1"/>
</dbReference>
<proteinExistence type="predicted"/>
<evidence type="ECO:0000313" key="2">
    <source>
        <dbReference type="EMBL" id="CAG7734944.1"/>
    </source>
</evidence>
<reference evidence="2" key="1">
    <citation type="submission" date="2021-06" db="EMBL/GenBank/DDBJ databases">
        <authorList>
            <person name="Hodson N. C."/>
            <person name="Mongue J. A."/>
            <person name="Jaron S. K."/>
        </authorList>
    </citation>
    <scope>NUCLEOTIDE SEQUENCE</scope>
</reference>
<gene>
    <name evidence="2" type="ORF">AFUS01_LOCUS23303</name>
</gene>
<dbReference type="GO" id="GO:0006605">
    <property type="term" value="P:protein targeting"/>
    <property type="evidence" value="ECO:0007669"/>
    <property type="project" value="InterPro"/>
</dbReference>
<dbReference type="GO" id="GO:0006886">
    <property type="term" value="P:intracellular protein transport"/>
    <property type="evidence" value="ECO:0007669"/>
    <property type="project" value="InterPro"/>
</dbReference>
<accession>A0A8J2P8E7</accession>
<organism evidence="2 3">
    <name type="scientific">Allacma fusca</name>
    <dbReference type="NCBI Taxonomy" id="39272"/>
    <lineage>
        <taxon>Eukaryota</taxon>
        <taxon>Metazoa</taxon>
        <taxon>Ecdysozoa</taxon>
        <taxon>Arthropoda</taxon>
        <taxon>Hexapoda</taxon>
        <taxon>Collembola</taxon>
        <taxon>Symphypleona</taxon>
        <taxon>Sminthuridae</taxon>
        <taxon>Allacma</taxon>
    </lineage>
</organism>
<comment type="caution">
    <text evidence="2">The sequence shown here is derived from an EMBL/GenBank/DDBJ whole genome shotgun (WGS) entry which is preliminary data.</text>
</comment>
<dbReference type="OrthoDB" id="7553586at2759"/>
<sequence>AQNDSRIQDKTLINKIEAAREAVEESFFLRHMKEKGAMLAEKLTEDVELCVCKDEGFKKLSAKYEQNFLSGIFGIFQVCCCYKSTISHRVKEKVCSILGLNHSQLNQMLQTEKNPLLTNIVPGSVSTAKDISSLLESYNKLRPNDDQNEIITESEVTRESLNKFREGFLEENGELVVDPQSVDQVVTVHKYIYSSSNKWKKASATEIYNWAGQIKNKTLKADILEIIAALDRANEITTNGQRLELYQILSLIIHGSSESSTGKISQIHVNEESKTKIIAMLAIVKILKGEPAVDIVTRSSGLADKAFRDNFNFYKMFQIHSAMNKLDINEETVQGNCGLQKCYLADVVYGTIETFQTDYLQDIWGTRRGNRGFGALILDNVDCMLIDDSVRIPTLVSTFPGMESLRYVYAKIWTSLPSLEDSYPKQLRKILLDKALELNEAQDTIFLAERIRRYKDTRLQKQSEIYKNIHTEIKKGLKYSLKVPNHLIDFVESSLENWVN</sequence>
<evidence type="ECO:0000313" key="3">
    <source>
        <dbReference type="Proteomes" id="UP000708208"/>
    </source>
</evidence>
<name>A0A8J2P8E7_9HEXA</name>
<dbReference type="Pfam" id="PF07517">
    <property type="entry name" value="SecA_DEAD"/>
    <property type="match status" value="1"/>
</dbReference>
<feature type="non-terminal residue" evidence="2">
    <location>
        <position position="1"/>
    </location>
</feature>
<dbReference type="InterPro" id="IPR011115">
    <property type="entry name" value="SecA_DEAD"/>
</dbReference>
<dbReference type="AlphaFoldDB" id="A0A8J2P8E7"/>
<protein>
    <recommendedName>
        <fullName evidence="1">SecA DEAD-like N-terminal domain-containing protein</fullName>
    </recommendedName>
</protein>
<dbReference type="EMBL" id="CAJVCH010279149">
    <property type="protein sequence ID" value="CAG7734944.1"/>
    <property type="molecule type" value="Genomic_DNA"/>
</dbReference>
<dbReference type="GO" id="GO:0005524">
    <property type="term" value="F:ATP binding"/>
    <property type="evidence" value="ECO:0007669"/>
    <property type="project" value="InterPro"/>
</dbReference>
<evidence type="ECO:0000259" key="1">
    <source>
        <dbReference type="Pfam" id="PF07517"/>
    </source>
</evidence>
<feature type="non-terminal residue" evidence="2">
    <location>
        <position position="500"/>
    </location>
</feature>
<feature type="domain" description="SecA DEAD-like N-terminal" evidence="1">
    <location>
        <begin position="184"/>
        <end position="415"/>
    </location>
</feature>
<dbReference type="GO" id="GO:0016020">
    <property type="term" value="C:membrane"/>
    <property type="evidence" value="ECO:0007669"/>
    <property type="project" value="InterPro"/>
</dbReference>
<dbReference type="InterPro" id="IPR000185">
    <property type="entry name" value="SecA"/>
</dbReference>
<keyword evidence="3" id="KW-1185">Reference proteome</keyword>
<dbReference type="Proteomes" id="UP000708208">
    <property type="component" value="Unassembled WGS sequence"/>
</dbReference>